<evidence type="ECO:0000313" key="2">
    <source>
        <dbReference type="EMBL" id="OAA82110.1"/>
    </source>
</evidence>
<dbReference type="GO" id="GO:0006355">
    <property type="term" value="P:regulation of DNA-templated transcription"/>
    <property type="evidence" value="ECO:0007669"/>
    <property type="project" value="InterPro"/>
</dbReference>
<proteinExistence type="predicted"/>
<dbReference type="Pfam" id="PF07818">
    <property type="entry name" value="HCNGP"/>
    <property type="match status" value="1"/>
</dbReference>
<feature type="compositionally biased region" description="Low complexity" evidence="1">
    <location>
        <begin position="32"/>
        <end position="43"/>
    </location>
</feature>
<feature type="compositionally biased region" description="Low complexity" evidence="1">
    <location>
        <begin position="69"/>
        <end position="85"/>
    </location>
</feature>
<comment type="caution">
    <text evidence="2">The sequence shown here is derived from an EMBL/GenBank/DDBJ whole genome shotgun (WGS) entry which is preliminary data.</text>
</comment>
<dbReference type="InterPro" id="IPR012479">
    <property type="entry name" value="SAP30BP"/>
</dbReference>
<dbReference type="AlphaFoldDB" id="A0A168KT35"/>
<dbReference type="EMBL" id="AZHF01000001">
    <property type="protein sequence ID" value="OAA82110.1"/>
    <property type="molecule type" value="Genomic_DNA"/>
</dbReference>
<evidence type="ECO:0000256" key="1">
    <source>
        <dbReference type="SAM" id="MobiDB-lite"/>
    </source>
</evidence>
<keyword evidence="3" id="KW-1185">Reference proteome</keyword>
<name>A0A168KT35_CORDF</name>
<dbReference type="PANTHER" id="PTHR13464:SF0">
    <property type="entry name" value="SAP30-BINDING PROTEIN"/>
    <property type="match status" value="1"/>
</dbReference>
<dbReference type="STRING" id="1081108.A0A168KT35"/>
<evidence type="ECO:0000313" key="3">
    <source>
        <dbReference type="Proteomes" id="UP000076881"/>
    </source>
</evidence>
<dbReference type="Proteomes" id="UP000076881">
    <property type="component" value="Unassembled WGS sequence"/>
</dbReference>
<feature type="compositionally biased region" description="Pro residues" evidence="1">
    <location>
        <begin position="138"/>
        <end position="147"/>
    </location>
</feature>
<protein>
    <submittedName>
        <fullName evidence="2">HCNGP-like protein</fullName>
    </submittedName>
</protein>
<feature type="compositionally biased region" description="Basic and acidic residues" evidence="1">
    <location>
        <begin position="274"/>
        <end position="283"/>
    </location>
</feature>
<dbReference type="OrthoDB" id="1714508at2759"/>
<dbReference type="GO" id="GO:0005634">
    <property type="term" value="C:nucleus"/>
    <property type="evidence" value="ECO:0007669"/>
    <property type="project" value="TreeGrafter"/>
</dbReference>
<dbReference type="PANTHER" id="PTHR13464">
    <property type="entry name" value="TRANSCRIPTIONAL REGULATOR PROTEIN HCNGP"/>
    <property type="match status" value="1"/>
</dbReference>
<feature type="region of interest" description="Disordered" evidence="1">
    <location>
        <begin position="1"/>
        <end position="159"/>
    </location>
</feature>
<feature type="region of interest" description="Disordered" evidence="1">
    <location>
        <begin position="264"/>
        <end position="283"/>
    </location>
</feature>
<accession>A0A168KT35</accession>
<organism evidence="2 3">
    <name type="scientific">Akanthomyces lecanii RCEF 1005</name>
    <dbReference type="NCBI Taxonomy" id="1081108"/>
    <lineage>
        <taxon>Eukaryota</taxon>
        <taxon>Fungi</taxon>
        <taxon>Dikarya</taxon>
        <taxon>Ascomycota</taxon>
        <taxon>Pezizomycotina</taxon>
        <taxon>Sordariomycetes</taxon>
        <taxon>Hypocreomycetidae</taxon>
        <taxon>Hypocreales</taxon>
        <taxon>Cordycipitaceae</taxon>
        <taxon>Akanthomyces</taxon>
        <taxon>Cordyceps confragosa</taxon>
    </lineage>
</organism>
<feature type="compositionally biased region" description="Polar residues" evidence="1">
    <location>
        <begin position="7"/>
        <end position="24"/>
    </location>
</feature>
<sequence length="283" mass="29429">MAGLVSYASSDEGSGDEQPQTQAPAPSEQAHTTTIKPTITTITARDSHGTKTCTFRKANAKPPQPQETPAPGAALLPPSGAALGPSLPPMDTSTTISLPEPSSDDHNPPSAAPPPSSPYTTTRSLIHDLTLPSVPNFDIPPSPPGSPSPSSGATNAKLEQFLSLKRKGTHFNAKLEQSSALRNPALTDKLLQFVDIPPPGGGERGLQYTTTLSGELWSPDAFPAWAFREKLRKGRDKVAKEREAARAAPGRSGVEFVSGATAAAATTGGGGLSKGEKRRGGWQ</sequence>
<reference evidence="2 3" key="1">
    <citation type="journal article" date="2016" name="Genome Biol. Evol.">
        <title>Divergent and convergent evolution of fungal pathogenicity.</title>
        <authorList>
            <person name="Shang Y."/>
            <person name="Xiao G."/>
            <person name="Zheng P."/>
            <person name="Cen K."/>
            <person name="Zhan S."/>
            <person name="Wang C."/>
        </authorList>
    </citation>
    <scope>NUCLEOTIDE SEQUENCE [LARGE SCALE GENOMIC DNA]</scope>
    <source>
        <strain evidence="2 3">RCEF 1005</strain>
    </source>
</reference>
<gene>
    <name evidence="2" type="ORF">LEL_01655</name>
</gene>